<proteinExistence type="predicted"/>
<protein>
    <recommendedName>
        <fullName evidence="3">WD40 repeat domain-containing protein</fullName>
    </recommendedName>
</protein>
<organism evidence="1 2">
    <name type="scientific">Paenibacillus thalictri</name>
    <dbReference type="NCBI Taxonomy" id="2527873"/>
    <lineage>
        <taxon>Bacteria</taxon>
        <taxon>Bacillati</taxon>
        <taxon>Bacillota</taxon>
        <taxon>Bacilli</taxon>
        <taxon>Bacillales</taxon>
        <taxon>Paenibacillaceae</taxon>
        <taxon>Paenibacillus</taxon>
    </lineage>
</organism>
<dbReference type="AlphaFoldDB" id="A0A4Q9DGL5"/>
<dbReference type="OrthoDB" id="2545093at2"/>
<keyword evidence="2" id="KW-1185">Reference proteome</keyword>
<evidence type="ECO:0000313" key="2">
    <source>
        <dbReference type="Proteomes" id="UP000293142"/>
    </source>
</evidence>
<evidence type="ECO:0000313" key="1">
    <source>
        <dbReference type="EMBL" id="TBL71379.1"/>
    </source>
</evidence>
<dbReference type="SUPFAM" id="SSF50998">
    <property type="entry name" value="Quinoprotein alcohol dehydrogenase-like"/>
    <property type="match status" value="1"/>
</dbReference>
<dbReference type="EMBL" id="SIRE01000026">
    <property type="protein sequence ID" value="TBL71379.1"/>
    <property type="molecule type" value="Genomic_DNA"/>
</dbReference>
<dbReference type="InterPro" id="IPR011047">
    <property type="entry name" value="Quinoprotein_ADH-like_sf"/>
</dbReference>
<gene>
    <name evidence="1" type="ORF">EYB31_30270</name>
</gene>
<evidence type="ECO:0008006" key="3">
    <source>
        <dbReference type="Google" id="ProtNLM"/>
    </source>
</evidence>
<comment type="caution">
    <text evidence="1">The sequence shown here is derived from an EMBL/GenBank/DDBJ whole genome shotgun (WGS) entry which is preliminary data.</text>
</comment>
<accession>A0A4Q9DGL5</accession>
<reference evidence="1 2" key="1">
    <citation type="submission" date="2019-02" db="EMBL/GenBank/DDBJ databases">
        <title>Paenibacillus sp. nov., isolated from surface-sterilized tissue of Thalictrum simplex L.</title>
        <authorList>
            <person name="Tuo L."/>
        </authorList>
    </citation>
    <scope>NUCLEOTIDE SEQUENCE [LARGE SCALE GENOMIC DNA]</scope>
    <source>
        <strain evidence="1 2">N2SHLJ1</strain>
    </source>
</reference>
<dbReference type="Gene3D" id="2.130.10.10">
    <property type="entry name" value="YVTN repeat-like/Quinoprotein amine dehydrogenase"/>
    <property type="match status" value="1"/>
</dbReference>
<sequence>MRDSRFPFQQERLLHHFSSITIGPDDMLVAAALGSGVYRIFKEGHMACMDNGLPEGTIVNRLQQDRDVLYACTNKGLFHLEGDSWQADEVTVPCYQLKSEGGYCFAATQYGIWCKSSKGWLKTDIYNQEVYDFIQSPDFLFLGSECGLSIYDWYTSSWIHYPMGSPITSMASLQGRLVGTTGQGELVFGNAKGAFDKVVFERFFFYSVIASGGKVYACSNRGLFLLTCFRDNLRLISIKQGIPVTDVAFGGSTFYLATLYDGIQTIALKKEEGGAV</sequence>
<dbReference type="Proteomes" id="UP000293142">
    <property type="component" value="Unassembled WGS sequence"/>
</dbReference>
<dbReference type="RefSeq" id="WP_131017244.1">
    <property type="nucleotide sequence ID" value="NZ_SIRE01000026.1"/>
</dbReference>
<name>A0A4Q9DGL5_9BACL</name>
<dbReference type="InterPro" id="IPR015943">
    <property type="entry name" value="WD40/YVTN_repeat-like_dom_sf"/>
</dbReference>